<accession>A0A4P8EIG1</accession>
<evidence type="ECO:0000313" key="1">
    <source>
        <dbReference type="EMBL" id="QCO56930.1"/>
    </source>
</evidence>
<keyword evidence="2" id="KW-1185">Reference proteome</keyword>
<geneLocation type="plasmid" evidence="1 2">
    <name>unnamed1</name>
</geneLocation>
<name>A0A4P8EIG1_9RHOB</name>
<proteinExistence type="predicted"/>
<organism evidence="1 2">
    <name type="scientific">Pseudorhodobacter turbinis</name>
    <dbReference type="NCBI Taxonomy" id="2500533"/>
    <lineage>
        <taxon>Bacteria</taxon>
        <taxon>Pseudomonadati</taxon>
        <taxon>Pseudomonadota</taxon>
        <taxon>Alphaproteobacteria</taxon>
        <taxon>Rhodobacterales</taxon>
        <taxon>Paracoccaceae</taxon>
        <taxon>Pseudorhodobacter</taxon>
    </lineage>
</organism>
<evidence type="ECO:0000313" key="2">
    <source>
        <dbReference type="Proteomes" id="UP000298631"/>
    </source>
</evidence>
<dbReference type="AlphaFoldDB" id="A0A4P8EIG1"/>
<reference evidence="1 2" key="1">
    <citation type="submission" date="2019-05" db="EMBL/GenBank/DDBJ databases">
        <title>Pseudorhodobacter turbinis sp. nov., isolated from the gut of the Korean turban shell.</title>
        <authorList>
            <person name="Jeong Y.-S."/>
            <person name="Kang W.-R."/>
            <person name="Bae J.-W."/>
        </authorList>
    </citation>
    <scope>NUCLEOTIDE SEQUENCE [LARGE SCALE GENOMIC DNA]</scope>
    <source>
        <strain evidence="1 2">S12M18</strain>
        <plasmid evidence="1 2">unnamed1</plasmid>
    </source>
</reference>
<sequence>MSGPLINMRDARRIWVGPSEAQRLWVGAGASWSKPDAAGYSPKDLFLSADDGFWYDFTDGAAVFQDAARSSLAANGQEIYGIQDKSDNGHHGAVTGGPAPKWYASGYADFLGNNAQQFVSGFVNGPTSTMIVAYRSTASVSGVLCGSSAANPRWYVQQRGTATVRFGLGGANQEYTGNNHTVGNVAIMGYDPANTNGWRQLGRLNGVDHLRSTATTSIQNGDIHVGATSGSSLGYQCTAQLVHAICINRALTDAELGSLDSYLSAAMGL</sequence>
<dbReference type="Proteomes" id="UP000298631">
    <property type="component" value="Plasmid unnamed1"/>
</dbReference>
<dbReference type="EMBL" id="CP039965">
    <property type="protein sequence ID" value="QCO56930.1"/>
    <property type="molecule type" value="Genomic_DNA"/>
</dbReference>
<gene>
    <name evidence="1" type="ORF">EOK75_14105</name>
</gene>
<dbReference type="RefSeq" id="WP_137194740.1">
    <property type="nucleotide sequence ID" value="NZ_CP039965.1"/>
</dbReference>
<protein>
    <submittedName>
        <fullName evidence="1">Uncharacterized protein</fullName>
    </submittedName>
</protein>
<keyword evidence="1" id="KW-0614">Plasmid</keyword>
<dbReference type="OrthoDB" id="7865318at2"/>
<dbReference type="KEGG" id="pseb:EOK75_14105"/>